<dbReference type="Proteomes" id="UP000299102">
    <property type="component" value="Unassembled WGS sequence"/>
</dbReference>
<dbReference type="AlphaFoldDB" id="A0A4C1XCD9"/>
<protein>
    <submittedName>
        <fullName evidence="2">Uncharacterized protein</fullName>
    </submittedName>
</protein>
<gene>
    <name evidence="2" type="ORF">EVAR_46422_1</name>
</gene>
<proteinExistence type="predicted"/>
<evidence type="ECO:0000313" key="3">
    <source>
        <dbReference type="Proteomes" id="UP000299102"/>
    </source>
</evidence>
<keyword evidence="3" id="KW-1185">Reference proteome</keyword>
<name>A0A4C1XCD9_EUMVA</name>
<feature type="region of interest" description="Disordered" evidence="1">
    <location>
        <begin position="77"/>
        <end position="112"/>
    </location>
</feature>
<evidence type="ECO:0000256" key="1">
    <source>
        <dbReference type="SAM" id="MobiDB-lite"/>
    </source>
</evidence>
<dbReference type="EMBL" id="BGZK01000817">
    <property type="protein sequence ID" value="GBP61561.1"/>
    <property type="molecule type" value="Genomic_DNA"/>
</dbReference>
<comment type="caution">
    <text evidence="2">The sequence shown here is derived from an EMBL/GenBank/DDBJ whole genome shotgun (WGS) entry which is preliminary data.</text>
</comment>
<organism evidence="2 3">
    <name type="scientific">Eumeta variegata</name>
    <name type="common">Bagworm moth</name>
    <name type="synonym">Eumeta japonica</name>
    <dbReference type="NCBI Taxonomy" id="151549"/>
    <lineage>
        <taxon>Eukaryota</taxon>
        <taxon>Metazoa</taxon>
        <taxon>Ecdysozoa</taxon>
        <taxon>Arthropoda</taxon>
        <taxon>Hexapoda</taxon>
        <taxon>Insecta</taxon>
        <taxon>Pterygota</taxon>
        <taxon>Neoptera</taxon>
        <taxon>Endopterygota</taxon>
        <taxon>Lepidoptera</taxon>
        <taxon>Glossata</taxon>
        <taxon>Ditrysia</taxon>
        <taxon>Tineoidea</taxon>
        <taxon>Psychidae</taxon>
        <taxon>Oiketicinae</taxon>
        <taxon>Eumeta</taxon>
    </lineage>
</organism>
<accession>A0A4C1XCD9</accession>
<evidence type="ECO:0000313" key="2">
    <source>
        <dbReference type="EMBL" id="GBP61561.1"/>
    </source>
</evidence>
<sequence>MLLDVGNLSMLKEHRYRKAMLPNASKISFCFKWQLIELLRGLLLHRGYVITHSFTSQTKKIFGRQTGRTFRQKGTLPRILYGLRPPPPPHSSAAGPDLPSRNFNRKRNNTQPSHRLNEIRENIRGTEQKAIQGESHGLLVSVDPFFGITCRSAGERPAPPAPVRALRLLLRPDRRCAIIMAAREGRSSDVDCAKHFANSV</sequence>
<reference evidence="2 3" key="1">
    <citation type="journal article" date="2019" name="Commun. Biol.">
        <title>The bagworm genome reveals a unique fibroin gene that provides high tensile strength.</title>
        <authorList>
            <person name="Kono N."/>
            <person name="Nakamura H."/>
            <person name="Ohtoshi R."/>
            <person name="Tomita M."/>
            <person name="Numata K."/>
            <person name="Arakawa K."/>
        </authorList>
    </citation>
    <scope>NUCLEOTIDE SEQUENCE [LARGE SCALE GENOMIC DNA]</scope>
</reference>